<keyword evidence="4 7" id="KW-0812">Transmembrane</keyword>
<comment type="caution">
    <text evidence="10">The sequence shown here is derived from an EMBL/GenBank/DDBJ whole genome shotgun (WGS) entry which is preliminary data.</text>
</comment>
<evidence type="ECO:0000313" key="10">
    <source>
        <dbReference type="EMBL" id="MBR1369218.1"/>
    </source>
</evidence>
<keyword evidence="11" id="KW-1185">Reference proteome</keyword>
<dbReference type="EMBL" id="JWHL01000010">
    <property type="protein sequence ID" value="MBR1369218.1"/>
    <property type="molecule type" value="Genomic_DNA"/>
</dbReference>
<dbReference type="Gene3D" id="2.30.30.60">
    <property type="match status" value="1"/>
</dbReference>
<keyword evidence="3" id="KW-1003">Cell membrane</keyword>
<dbReference type="GO" id="GO:0008381">
    <property type="term" value="F:mechanosensitive monoatomic ion channel activity"/>
    <property type="evidence" value="ECO:0007669"/>
    <property type="project" value="InterPro"/>
</dbReference>
<dbReference type="PANTHER" id="PTHR30221">
    <property type="entry name" value="SMALL-CONDUCTANCE MECHANOSENSITIVE CHANNEL"/>
    <property type="match status" value="1"/>
</dbReference>
<dbReference type="Pfam" id="PF00924">
    <property type="entry name" value="MS_channel_2nd"/>
    <property type="match status" value="1"/>
</dbReference>
<dbReference type="InterPro" id="IPR011014">
    <property type="entry name" value="MscS_channel_TM-2"/>
</dbReference>
<feature type="transmembrane region" description="Helical" evidence="7">
    <location>
        <begin position="89"/>
        <end position="118"/>
    </location>
</feature>
<dbReference type="Pfam" id="PF21082">
    <property type="entry name" value="MS_channel_3rd"/>
    <property type="match status" value="1"/>
</dbReference>
<dbReference type="Gene3D" id="1.10.287.1260">
    <property type="match status" value="1"/>
</dbReference>
<dbReference type="AlphaFoldDB" id="A0A8J7W819"/>
<feature type="transmembrane region" description="Helical" evidence="7">
    <location>
        <begin position="22"/>
        <end position="44"/>
    </location>
</feature>
<dbReference type="InterPro" id="IPR045275">
    <property type="entry name" value="MscS_archaea/bacteria_type"/>
</dbReference>
<dbReference type="SUPFAM" id="SSF82689">
    <property type="entry name" value="Mechanosensitive channel protein MscS (YggB), C-terminal domain"/>
    <property type="match status" value="1"/>
</dbReference>
<proteinExistence type="inferred from homology"/>
<dbReference type="InterPro" id="IPR006685">
    <property type="entry name" value="MscS_channel_2nd"/>
</dbReference>
<reference evidence="10" key="1">
    <citation type="submission" date="2014-12" db="EMBL/GenBank/DDBJ databases">
        <authorList>
            <person name="Huang H.-H."/>
            <person name="Chen S.-C."/>
            <person name="Lai M.-C."/>
        </authorList>
    </citation>
    <scope>NUCLEOTIDE SEQUENCE</scope>
    <source>
        <strain evidence="10">K1F9705b</strain>
    </source>
</reference>
<gene>
    <name evidence="10" type="ORF">RJ53_06795</name>
</gene>
<evidence type="ECO:0000256" key="6">
    <source>
        <dbReference type="ARBA" id="ARBA00023136"/>
    </source>
</evidence>
<feature type="transmembrane region" description="Helical" evidence="7">
    <location>
        <begin position="56"/>
        <end position="83"/>
    </location>
</feature>
<feature type="domain" description="Mechanosensitive ion channel MscS" evidence="8">
    <location>
        <begin position="107"/>
        <end position="173"/>
    </location>
</feature>
<organism evidence="10 11">
    <name type="scientific">Methanocalculus chunghsingensis</name>
    <dbReference type="NCBI Taxonomy" id="156457"/>
    <lineage>
        <taxon>Archaea</taxon>
        <taxon>Methanobacteriati</taxon>
        <taxon>Methanobacteriota</taxon>
        <taxon>Stenosarchaea group</taxon>
        <taxon>Methanomicrobia</taxon>
        <taxon>Methanomicrobiales</taxon>
        <taxon>Methanocalculaceae</taxon>
        <taxon>Methanocalculus</taxon>
    </lineage>
</organism>
<protein>
    <submittedName>
        <fullName evidence="10">Mechanosensitive ion channel protein MscS</fullName>
    </submittedName>
</protein>
<name>A0A8J7W819_9EURY</name>
<evidence type="ECO:0000256" key="5">
    <source>
        <dbReference type="ARBA" id="ARBA00022989"/>
    </source>
</evidence>
<evidence type="ECO:0000256" key="4">
    <source>
        <dbReference type="ARBA" id="ARBA00022692"/>
    </source>
</evidence>
<dbReference type="InterPro" id="IPR023408">
    <property type="entry name" value="MscS_beta-dom_sf"/>
</dbReference>
<dbReference type="Proteomes" id="UP000730161">
    <property type="component" value="Unassembled WGS sequence"/>
</dbReference>
<feature type="domain" description="Mechanosensitive ion channel MscS C-terminal" evidence="9">
    <location>
        <begin position="179"/>
        <end position="261"/>
    </location>
</feature>
<comment type="subcellular location">
    <subcellularLocation>
        <location evidence="1">Cell membrane</location>
        <topology evidence="1">Multi-pass membrane protein</topology>
    </subcellularLocation>
</comment>
<evidence type="ECO:0000256" key="2">
    <source>
        <dbReference type="ARBA" id="ARBA00008017"/>
    </source>
</evidence>
<evidence type="ECO:0000259" key="9">
    <source>
        <dbReference type="Pfam" id="PF21082"/>
    </source>
</evidence>
<dbReference type="SUPFAM" id="SSF50182">
    <property type="entry name" value="Sm-like ribonucleoproteins"/>
    <property type="match status" value="1"/>
</dbReference>
<accession>A0A8J7W819</accession>
<comment type="similarity">
    <text evidence="2">Belongs to the MscS (TC 1.A.23) family.</text>
</comment>
<dbReference type="OrthoDB" id="31543at2157"/>
<evidence type="ECO:0000256" key="1">
    <source>
        <dbReference type="ARBA" id="ARBA00004651"/>
    </source>
</evidence>
<evidence type="ECO:0000313" key="11">
    <source>
        <dbReference type="Proteomes" id="UP000730161"/>
    </source>
</evidence>
<dbReference type="InterPro" id="IPR049278">
    <property type="entry name" value="MS_channel_C"/>
</dbReference>
<sequence length="274" mass="29650">MEIPDTFSNTTIPLVEITFDTILLAVIIAVLGFFVVKILGLIFRRSLSRTSCLPELVVEFLASFLSVLLYVLLLLLILAILGADVSSMVLGLSAVIGLILGFGLQSTISNLAAGVWIAALRPIDKNEFVEVNGISGTVVSVGIMATELLKPDNTFVTIPNSLVWGSPVINSTRMETRRVDVTVGVAYGSDLDRAIRVATSLMEGHDLVLPTPAPSVVVTELADSSINLSMRAWTKTPDLWGVKFDLTKKIVTAFREADIEIPFPQMDIHLDSPQ</sequence>
<keyword evidence="6 7" id="KW-0472">Membrane</keyword>
<dbReference type="GO" id="GO:0005886">
    <property type="term" value="C:plasma membrane"/>
    <property type="evidence" value="ECO:0007669"/>
    <property type="project" value="UniProtKB-SubCell"/>
</dbReference>
<keyword evidence="5 7" id="KW-1133">Transmembrane helix</keyword>
<dbReference type="PANTHER" id="PTHR30221:SF19">
    <property type="entry name" value="SMALL-CONDUCTANCE MECHANOSENSITIVE CHANNEL"/>
    <property type="match status" value="1"/>
</dbReference>
<dbReference type="RefSeq" id="WP_211530912.1">
    <property type="nucleotide sequence ID" value="NZ_JWHL01000010.1"/>
</dbReference>
<dbReference type="Gene3D" id="3.30.70.100">
    <property type="match status" value="1"/>
</dbReference>
<evidence type="ECO:0000259" key="8">
    <source>
        <dbReference type="Pfam" id="PF00924"/>
    </source>
</evidence>
<dbReference type="SUPFAM" id="SSF82861">
    <property type="entry name" value="Mechanosensitive channel protein MscS (YggB), transmembrane region"/>
    <property type="match status" value="1"/>
</dbReference>
<evidence type="ECO:0000256" key="3">
    <source>
        <dbReference type="ARBA" id="ARBA00022475"/>
    </source>
</evidence>
<dbReference type="InterPro" id="IPR011066">
    <property type="entry name" value="MscS_channel_C_sf"/>
</dbReference>
<evidence type="ECO:0000256" key="7">
    <source>
        <dbReference type="SAM" id="Phobius"/>
    </source>
</evidence>
<dbReference type="InterPro" id="IPR010920">
    <property type="entry name" value="LSM_dom_sf"/>
</dbReference>